<dbReference type="EMBL" id="JAPFFJ010000016">
    <property type="protein sequence ID" value="KAJ6407283.1"/>
    <property type="molecule type" value="Genomic_DNA"/>
</dbReference>
<dbReference type="InterPro" id="IPR011009">
    <property type="entry name" value="Kinase-like_dom_sf"/>
</dbReference>
<evidence type="ECO:0000313" key="2">
    <source>
        <dbReference type="EMBL" id="KAJ6407283.1"/>
    </source>
</evidence>
<keyword evidence="3" id="KW-1185">Reference proteome</keyword>
<reference evidence="2 3" key="1">
    <citation type="journal article" date="2023" name="Int. J. Mol. Sci.">
        <title>De Novo Assembly and Annotation of 11 Diverse Shrub Willow (Salix) Genomes Reveals Novel Gene Organization in Sex-Linked Regions.</title>
        <authorList>
            <person name="Hyden B."/>
            <person name="Feng K."/>
            <person name="Yates T.B."/>
            <person name="Jawdy S."/>
            <person name="Cereghino C."/>
            <person name="Smart L.B."/>
            <person name="Muchero W."/>
        </authorList>
    </citation>
    <scope>NUCLEOTIDE SEQUENCE [LARGE SCALE GENOMIC DNA]</scope>
    <source>
        <tissue evidence="2">Shoot tip</tissue>
    </source>
</reference>
<gene>
    <name evidence="2" type="ORF">OIU84_010729</name>
</gene>
<dbReference type="InterPro" id="IPR050823">
    <property type="entry name" value="Plant_Ser_Thr_Prot_Kinase"/>
</dbReference>
<proteinExistence type="predicted"/>
<sequence length="153" mass="17379">METKQTSFQRLSMSDLSNPSTLSEDLSISLAGSNIHIFTLPELKVITQNFASSNFLGEGGFGPVHKGFIDDKLRPGLKAQPVAVKFLDLDGSQGHREWLAEVIFLGRTSYSEDIRYHYRGKACHLSRFQSFQHFVGLGLHAETFRFRTRKRWS</sequence>
<protein>
    <submittedName>
        <fullName evidence="2">Uncharacterized protein</fullName>
    </submittedName>
</protein>
<name>A0AAD6JM30_9ROSI</name>
<dbReference type="SUPFAM" id="SSF56112">
    <property type="entry name" value="Protein kinase-like (PK-like)"/>
    <property type="match status" value="1"/>
</dbReference>
<dbReference type="AlphaFoldDB" id="A0AAD6JM30"/>
<accession>A0AAD6JM30</accession>
<organism evidence="2 3">
    <name type="scientific">Salix udensis</name>
    <dbReference type="NCBI Taxonomy" id="889485"/>
    <lineage>
        <taxon>Eukaryota</taxon>
        <taxon>Viridiplantae</taxon>
        <taxon>Streptophyta</taxon>
        <taxon>Embryophyta</taxon>
        <taxon>Tracheophyta</taxon>
        <taxon>Spermatophyta</taxon>
        <taxon>Magnoliopsida</taxon>
        <taxon>eudicotyledons</taxon>
        <taxon>Gunneridae</taxon>
        <taxon>Pentapetalae</taxon>
        <taxon>rosids</taxon>
        <taxon>fabids</taxon>
        <taxon>Malpighiales</taxon>
        <taxon>Salicaceae</taxon>
        <taxon>Saliceae</taxon>
        <taxon>Salix</taxon>
    </lineage>
</organism>
<comment type="caution">
    <text evidence="2">The sequence shown here is derived from an EMBL/GenBank/DDBJ whole genome shotgun (WGS) entry which is preliminary data.</text>
</comment>
<evidence type="ECO:0000256" key="1">
    <source>
        <dbReference type="SAM" id="MobiDB-lite"/>
    </source>
</evidence>
<evidence type="ECO:0000313" key="3">
    <source>
        <dbReference type="Proteomes" id="UP001162972"/>
    </source>
</evidence>
<dbReference type="Gene3D" id="3.30.200.20">
    <property type="entry name" value="Phosphorylase Kinase, domain 1"/>
    <property type="match status" value="1"/>
</dbReference>
<dbReference type="Proteomes" id="UP001162972">
    <property type="component" value="Chromosome 6"/>
</dbReference>
<feature type="region of interest" description="Disordered" evidence="1">
    <location>
        <begin position="1"/>
        <end position="20"/>
    </location>
</feature>
<dbReference type="PANTHER" id="PTHR45621">
    <property type="entry name" value="OS01G0588500 PROTEIN-RELATED"/>
    <property type="match status" value="1"/>
</dbReference>